<evidence type="ECO:0000256" key="5">
    <source>
        <dbReference type="ARBA" id="ARBA00022777"/>
    </source>
</evidence>
<dbReference type="CDD" id="cd00082">
    <property type="entry name" value="HisKA"/>
    <property type="match status" value="1"/>
</dbReference>
<evidence type="ECO:0000256" key="4">
    <source>
        <dbReference type="ARBA" id="ARBA00022679"/>
    </source>
</evidence>
<dbReference type="Pfam" id="PF13426">
    <property type="entry name" value="PAS_9"/>
    <property type="match status" value="1"/>
</dbReference>
<dbReference type="Pfam" id="PF13188">
    <property type="entry name" value="PAS_8"/>
    <property type="match status" value="1"/>
</dbReference>
<dbReference type="Gene3D" id="3.30.450.20">
    <property type="entry name" value="PAS domain"/>
    <property type="match status" value="7"/>
</dbReference>
<gene>
    <name evidence="9" type="ORF">VB264_06215</name>
</gene>
<dbReference type="Pfam" id="PF08448">
    <property type="entry name" value="PAS_4"/>
    <property type="match status" value="1"/>
</dbReference>
<dbReference type="InterPro" id="IPR001610">
    <property type="entry name" value="PAC"/>
</dbReference>
<proteinExistence type="predicted"/>
<dbReference type="PRINTS" id="PR00344">
    <property type="entry name" value="BCTRLSENSOR"/>
</dbReference>
<keyword evidence="10" id="KW-1185">Reference proteome</keyword>
<sequence>MNTLESEPRIRQNFENINNNSLVAMFQLVLSSEGNISFPYVNKVIEKIFFNVDKHIFQNNPSTYFQSIIKDDYEGFFTSLQTSQKELNNWLYEFRICNDDIHFKWIQVFASPERNEDGLIIWHGYFKDITFLKANEDILKLKENRFFSIIENCHEGYALLDSDGTFLEVSPTGKRILGFSNDVSTDFIKNNIKINTEDRELLATAFINSIANPKESKKVECRIISTDDTENWLEVTIHNLQKNHAIQAILLNFRDINEQVIARKQKEFDAKNLKSLIDNTSEIVWSVDTSFRLISYNAAFEKLIFDYSGECIYPGKNVLETLKDMPAHLALYTAYYERALKGETFTEQYNISYLKNLWREVSFYPIKIEDKLIGAACYGKDITERKLSEFALQKTNEQLLAAQNIARLGYWEIDLIEQSSHWSEEMYNIFEIAPDQSPLNLDEALNYVYESDKEKLIEQHELMMREDKYLYIDFRLKMSDCRIKYIVMDAKLIRDEEGKAAQIRITSQDVTEKKRAERDIIEKEKRFKALIEKSLEGIAIVDVNQKIIEISPGGKNIFGITSLEEYNRALVHPDDLKELGAIFQKVYSDPNYSPTASLRYTKPTGELVWIETQFNNQLAEPSIKGIVMNFRDITERRKAEQLLKAEQYLLRTIVDNLPLNVYVKDLASRKTLINKAELEYLGFKEEKEGLGKNDYETFTEEYAKIFMEEDQTVFKTGKAIINKETLIDDPSKKRTWYLLSKIPLVNEDGEVDRLIGISINITELKLVEEQLRESELMFKTLAKSVPGVVYQFCVEADGTTHFPYLSSKMADIFGIDFDVNELDLSKHIYHEDKKAFLNSIYVAIQTKSDWHFEGRIHNAKNEIKWFDGIASATMIGQKIVFNGILIDITERKNAEEAKKHLRQLELSLEKEKEINLLKSRFISFASHEFRTPLATIITSIDILGIYTDMLNNIDLKEKIQHHLSRVTLQSNRLTEMLKDVLLLEKTANEKLNLELEYIDIVALVNEINSQYFFDRKDLRKLDLSLPLTKKMIYTDASLLNHVIHNLVDNAFKYSEGMANPSLTLNFNEHNFNIIVKDYGIGIPLEDQQHLFEIFFRANNVLAIEGTGLGLNITKEFTNKLGGTISFESEEGKGTTFTLTFPYQYS</sequence>
<dbReference type="Proteomes" id="UP001304671">
    <property type="component" value="Unassembled WGS sequence"/>
</dbReference>
<dbReference type="InterPro" id="IPR000700">
    <property type="entry name" value="PAS-assoc_C"/>
</dbReference>
<dbReference type="Pfam" id="PF00512">
    <property type="entry name" value="HisKA"/>
    <property type="match status" value="1"/>
</dbReference>
<name>A0ABU5QKK0_9BACT</name>
<keyword evidence="3" id="KW-0597">Phosphoprotein</keyword>
<dbReference type="Pfam" id="PF02518">
    <property type="entry name" value="HATPase_c"/>
    <property type="match status" value="1"/>
</dbReference>
<dbReference type="InterPro" id="IPR036890">
    <property type="entry name" value="HATPase_C_sf"/>
</dbReference>
<evidence type="ECO:0000313" key="10">
    <source>
        <dbReference type="Proteomes" id="UP001304671"/>
    </source>
</evidence>
<dbReference type="EMBL" id="JAYFUL010000007">
    <property type="protein sequence ID" value="MEA5257369.1"/>
    <property type="molecule type" value="Genomic_DNA"/>
</dbReference>
<feature type="domain" description="PAS" evidence="7">
    <location>
        <begin position="142"/>
        <end position="182"/>
    </location>
</feature>
<evidence type="ECO:0000313" key="9">
    <source>
        <dbReference type="EMBL" id="MEA5257369.1"/>
    </source>
</evidence>
<comment type="catalytic activity">
    <reaction evidence="1">
        <text>ATP + protein L-histidine = ADP + protein N-phospho-L-histidine.</text>
        <dbReference type="EC" id="2.7.13.3"/>
    </reaction>
</comment>
<dbReference type="Gene3D" id="1.10.287.130">
    <property type="match status" value="1"/>
</dbReference>
<evidence type="ECO:0000259" key="6">
    <source>
        <dbReference type="PROSITE" id="PS50109"/>
    </source>
</evidence>
<dbReference type="InterPro" id="IPR035965">
    <property type="entry name" value="PAS-like_dom_sf"/>
</dbReference>
<dbReference type="PROSITE" id="PS50109">
    <property type="entry name" value="HIS_KIN"/>
    <property type="match status" value="1"/>
</dbReference>
<feature type="domain" description="PAC" evidence="8">
    <location>
        <begin position="721"/>
        <end position="773"/>
    </location>
</feature>
<keyword evidence="4" id="KW-0808">Transferase</keyword>
<dbReference type="SMART" id="SM00388">
    <property type="entry name" value="HisKA"/>
    <property type="match status" value="1"/>
</dbReference>
<keyword evidence="5" id="KW-0418">Kinase</keyword>
<dbReference type="Gene3D" id="3.30.565.10">
    <property type="entry name" value="Histidine kinase-like ATPase, C-terminal domain"/>
    <property type="match status" value="1"/>
</dbReference>
<dbReference type="SMART" id="SM00387">
    <property type="entry name" value="HATPase_c"/>
    <property type="match status" value="1"/>
</dbReference>
<feature type="domain" description="Histidine kinase" evidence="6">
    <location>
        <begin position="924"/>
        <end position="1144"/>
    </location>
</feature>
<dbReference type="InterPro" id="IPR052162">
    <property type="entry name" value="Sensor_kinase/Photoreceptor"/>
</dbReference>
<dbReference type="PROSITE" id="PS50113">
    <property type="entry name" value="PAC"/>
    <property type="match status" value="3"/>
</dbReference>
<feature type="domain" description="PAC" evidence="8">
    <location>
        <begin position="594"/>
        <end position="645"/>
    </location>
</feature>
<protein>
    <recommendedName>
        <fullName evidence="2">histidine kinase</fullName>
        <ecNumber evidence="2">2.7.13.3</ecNumber>
    </recommendedName>
</protein>
<comment type="caution">
    <text evidence="9">The sequence shown here is derived from an EMBL/GenBank/DDBJ whole genome shotgun (WGS) entry which is preliminary data.</text>
</comment>
<reference evidence="9 10" key="1">
    <citation type="submission" date="2023-12" db="EMBL/GenBank/DDBJ databases">
        <title>Novel species of the genus Arcicella isolated from rivers.</title>
        <authorList>
            <person name="Lu H."/>
        </authorList>
    </citation>
    <scope>NUCLEOTIDE SEQUENCE [LARGE SCALE GENOMIC DNA]</scope>
    <source>
        <strain evidence="9 10">LMG 21963</strain>
    </source>
</reference>
<evidence type="ECO:0000259" key="8">
    <source>
        <dbReference type="PROSITE" id="PS50113"/>
    </source>
</evidence>
<accession>A0ABU5QKK0</accession>
<feature type="domain" description="PAS" evidence="7">
    <location>
        <begin position="523"/>
        <end position="571"/>
    </location>
</feature>
<dbReference type="EC" id="2.7.13.3" evidence="2"/>
<evidence type="ECO:0000259" key="7">
    <source>
        <dbReference type="PROSITE" id="PS50112"/>
    </source>
</evidence>
<dbReference type="SMART" id="SM00086">
    <property type="entry name" value="PAC"/>
    <property type="match status" value="6"/>
</dbReference>
<dbReference type="SUPFAM" id="SSF55874">
    <property type="entry name" value="ATPase domain of HSP90 chaperone/DNA topoisomerase II/histidine kinase"/>
    <property type="match status" value="1"/>
</dbReference>
<dbReference type="InterPro" id="IPR036097">
    <property type="entry name" value="HisK_dim/P_sf"/>
</dbReference>
<dbReference type="SUPFAM" id="SSF47384">
    <property type="entry name" value="Homodimeric domain of signal transducing histidine kinase"/>
    <property type="match status" value="1"/>
</dbReference>
<dbReference type="SUPFAM" id="SSF55785">
    <property type="entry name" value="PYP-like sensor domain (PAS domain)"/>
    <property type="match status" value="7"/>
</dbReference>
<dbReference type="SMART" id="SM00091">
    <property type="entry name" value="PAS"/>
    <property type="match status" value="6"/>
</dbReference>
<dbReference type="PROSITE" id="PS50112">
    <property type="entry name" value="PAS"/>
    <property type="match status" value="2"/>
</dbReference>
<dbReference type="PANTHER" id="PTHR43304:SF1">
    <property type="entry name" value="PAC DOMAIN-CONTAINING PROTEIN"/>
    <property type="match status" value="1"/>
</dbReference>
<dbReference type="InterPro" id="IPR013656">
    <property type="entry name" value="PAS_4"/>
</dbReference>
<dbReference type="RefSeq" id="WP_323247702.1">
    <property type="nucleotide sequence ID" value="NZ_JAYFUL010000007.1"/>
</dbReference>
<dbReference type="InterPro" id="IPR003661">
    <property type="entry name" value="HisK_dim/P_dom"/>
</dbReference>
<dbReference type="CDD" id="cd00075">
    <property type="entry name" value="HATPase"/>
    <property type="match status" value="1"/>
</dbReference>
<evidence type="ECO:0000256" key="1">
    <source>
        <dbReference type="ARBA" id="ARBA00000085"/>
    </source>
</evidence>
<dbReference type="PANTHER" id="PTHR43304">
    <property type="entry name" value="PHYTOCHROME-LIKE PROTEIN CPH1"/>
    <property type="match status" value="1"/>
</dbReference>
<dbReference type="InterPro" id="IPR000014">
    <property type="entry name" value="PAS"/>
</dbReference>
<dbReference type="InterPro" id="IPR005467">
    <property type="entry name" value="His_kinase_dom"/>
</dbReference>
<dbReference type="CDD" id="cd00130">
    <property type="entry name" value="PAS"/>
    <property type="match status" value="2"/>
</dbReference>
<organism evidence="9 10">
    <name type="scientific">Arcicella aquatica</name>
    <dbReference type="NCBI Taxonomy" id="217141"/>
    <lineage>
        <taxon>Bacteria</taxon>
        <taxon>Pseudomonadati</taxon>
        <taxon>Bacteroidota</taxon>
        <taxon>Cytophagia</taxon>
        <taxon>Cytophagales</taxon>
        <taxon>Flectobacillaceae</taxon>
        <taxon>Arcicella</taxon>
    </lineage>
</organism>
<dbReference type="NCBIfam" id="TIGR00229">
    <property type="entry name" value="sensory_box"/>
    <property type="match status" value="3"/>
</dbReference>
<dbReference type="InterPro" id="IPR003594">
    <property type="entry name" value="HATPase_dom"/>
</dbReference>
<evidence type="ECO:0000256" key="2">
    <source>
        <dbReference type="ARBA" id="ARBA00012438"/>
    </source>
</evidence>
<dbReference type="InterPro" id="IPR004358">
    <property type="entry name" value="Sig_transdc_His_kin-like_C"/>
</dbReference>
<evidence type="ECO:0000256" key="3">
    <source>
        <dbReference type="ARBA" id="ARBA00022553"/>
    </source>
</evidence>
<feature type="domain" description="PAC" evidence="8">
    <location>
        <begin position="470"/>
        <end position="522"/>
    </location>
</feature>